<dbReference type="InterPro" id="IPR018046">
    <property type="entry name" value="Pili_assmbl_chaperone_CS"/>
</dbReference>
<evidence type="ECO:0000256" key="5">
    <source>
        <dbReference type="ARBA" id="ARBA00022764"/>
    </source>
</evidence>
<evidence type="ECO:0000256" key="7">
    <source>
        <dbReference type="RuleBase" id="RU003918"/>
    </source>
</evidence>
<dbReference type="Proteomes" id="UP000254428">
    <property type="component" value="Unassembled WGS sequence"/>
</dbReference>
<dbReference type="InterPro" id="IPR001829">
    <property type="entry name" value="Pili_assmbl_chaperone_bac"/>
</dbReference>
<reference evidence="10 11" key="1">
    <citation type="submission" date="2018-06" db="EMBL/GenBank/DDBJ databases">
        <authorList>
            <consortium name="Pathogen Informatics"/>
            <person name="Doyle S."/>
        </authorList>
    </citation>
    <scope>NUCLEOTIDE SEQUENCE [LARGE SCALE GENOMIC DNA]</scope>
    <source>
        <strain evidence="10 11">NCTC11341</strain>
    </source>
</reference>
<organism evidence="10 11">
    <name type="scientific">Escherichia coli</name>
    <dbReference type="NCBI Taxonomy" id="562"/>
    <lineage>
        <taxon>Bacteria</taxon>
        <taxon>Pseudomonadati</taxon>
        <taxon>Pseudomonadota</taxon>
        <taxon>Gammaproteobacteria</taxon>
        <taxon>Enterobacterales</taxon>
        <taxon>Enterobacteriaceae</taxon>
        <taxon>Escherichia</taxon>
    </lineage>
</organism>
<dbReference type="Pfam" id="PF02753">
    <property type="entry name" value="PapD_C"/>
    <property type="match status" value="1"/>
</dbReference>
<keyword evidence="3" id="KW-1029">Fimbrium biogenesis</keyword>
<dbReference type="InterPro" id="IPR008962">
    <property type="entry name" value="PapD-like_sf"/>
</dbReference>
<feature type="domain" description="Pili assembly chaperone N-terminal" evidence="8">
    <location>
        <begin position="46"/>
        <end position="139"/>
    </location>
</feature>
<evidence type="ECO:0000259" key="9">
    <source>
        <dbReference type="Pfam" id="PF02753"/>
    </source>
</evidence>
<dbReference type="SUPFAM" id="SSF49354">
    <property type="entry name" value="PapD-like"/>
    <property type="match status" value="1"/>
</dbReference>
<keyword evidence="6 7" id="KW-0143">Chaperone</keyword>
<gene>
    <name evidence="10" type="primary">yraI</name>
    <name evidence="10" type="ORF">NCTC11341_01697</name>
</gene>
<dbReference type="InterPro" id="IPR013783">
    <property type="entry name" value="Ig-like_fold"/>
</dbReference>
<dbReference type="EMBL" id="UGBT01000002">
    <property type="protein sequence ID" value="STH70151.1"/>
    <property type="molecule type" value="Genomic_DNA"/>
</dbReference>
<dbReference type="AlphaFoldDB" id="A0A376NVR6"/>
<dbReference type="PANTHER" id="PTHR30251">
    <property type="entry name" value="PILUS ASSEMBLY CHAPERONE"/>
    <property type="match status" value="1"/>
</dbReference>
<dbReference type="SUPFAM" id="SSF49584">
    <property type="entry name" value="Periplasmic chaperone C-domain"/>
    <property type="match status" value="1"/>
</dbReference>
<comment type="similarity">
    <text evidence="2 7">Belongs to the periplasmic pilus chaperone family.</text>
</comment>
<comment type="subcellular location">
    <subcellularLocation>
        <location evidence="1 7">Periplasm</location>
    </subcellularLocation>
</comment>
<keyword evidence="5" id="KW-0574">Periplasm</keyword>
<dbReference type="InterPro" id="IPR016148">
    <property type="entry name" value="Pili_assmbl_chaperone_C"/>
</dbReference>
<keyword evidence="4" id="KW-0732">Signal</keyword>
<proteinExistence type="inferred from homology"/>
<accession>A0A376NVR6</accession>
<name>A0A376NVR6_ECOLX</name>
<evidence type="ECO:0000256" key="1">
    <source>
        <dbReference type="ARBA" id="ARBA00004418"/>
    </source>
</evidence>
<evidence type="ECO:0000313" key="11">
    <source>
        <dbReference type="Proteomes" id="UP000254428"/>
    </source>
</evidence>
<evidence type="ECO:0000256" key="4">
    <source>
        <dbReference type="ARBA" id="ARBA00022729"/>
    </source>
</evidence>
<evidence type="ECO:0000256" key="2">
    <source>
        <dbReference type="ARBA" id="ARBA00007399"/>
    </source>
</evidence>
<dbReference type="InterPro" id="IPR036316">
    <property type="entry name" value="Pili_assmbl_chap_C_dom_sf"/>
</dbReference>
<protein>
    <submittedName>
        <fullName evidence="10">Periplasmic pilin chaperone (LpfB-like)</fullName>
    </submittedName>
</protein>
<dbReference type="PANTHER" id="PTHR30251:SF11">
    <property type="entry name" value="CHAPERONE PROTEIN FIMC-RELATED"/>
    <property type="match status" value="1"/>
</dbReference>
<feature type="domain" description="Pili assembly chaperone C-terminal" evidence="9">
    <location>
        <begin position="163"/>
        <end position="217"/>
    </location>
</feature>
<dbReference type="GO" id="GO:0030288">
    <property type="term" value="C:outer membrane-bounded periplasmic space"/>
    <property type="evidence" value="ECO:0007669"/>
    <property type="project" value="InterPro"/>
</dbReference>
<dbReference type="PRINTS" id="PR00969">
    <property type="entry name" value="CHAPERONPILI"/>
</dbReference>
<dbReference type="InterPro" id="IPR016147">
    <property type="entry name" value="Pili_assmbl_chaperone_N"/>
</dbReference>
<evidence type="ECO:0000313" key="10">
    <source>
        <dbReference type="EMBL" id="STH70151.1"/>
    </source>
</evidence>
<dbReference type="Pfam" id="PF00345">
    <property type="entry name" value="PapD_N"/>
    <property type="match status" value="1"/>
</dbReference>
<evidence type="ECO:0000256" key="3">
    <source>
        <dbReference type="ARBA" id="ARBA00022558"/>
    </source>
</evidence>
<sequence>MSGSAFAVTHHAFSSGAGRTSDGNGSHASTLKSPSYTKSVSWQHYPETPYLLQSWVDNIDGKSRAPFIITPPLFRLEAGDDSSLRIIKTADNLPENKESLFYINVRAIPAKKKSDDVNANELTLVFKTRIKMFYRPAHLKGRVNDAWTSLEFKRSDHSLNIYNPTEYYVVFAGLAVDKTDLTSKIEYIAPGEHKQLPLPASGGKNVKWAAINDYGGSSGTETRPLQ</sequence>
<dbReference type="InterPro" id="IPR050643">
    <property type="entry name" value="Periplasmic_pilus_chap"/>
</dbReference>
<evidence type="ECO:0000259" key="8">
    <source>
        <dbReference type="Pfam" id="PF00345"/>
    </source>
</evidence>
<dbReference type="GO" id="GO:0071555">
    <property type="term" value="P:cell wall organization"/>
    <property type="evidence" value="ECO:0007669"/>
    <property type="project" value="InterPro"/>
</dbReference>
<dbReference type="PROSITE" id="PS00635">
    <property type="entry name" value="PILI_CHAPERONE"/>
    <property type="match status" value="1"/>
</dbReference>
<evidence type="ECO:0000256" key="6">
    <source>
        <dbReference type="ARBA" id="ARBA00023186"/>
    </source>
</evidence>
<dbReference type="Gene3D" id="2.60.40.10">
    <property type="entry name" value="Immunoglobulins"/>
    <property type="match status" value="2"/>
</dbReference>